<keyword evidence="2" id="KW-0808">Transferase</keyword>
<evidence type="ECO:0000313" key="2">
    <source>
        <dbReference type="EMBL" id="KAB7726151.1"/>
    </source>
</evidence>
<dbReference type="RefSeq" id="WP_152126938.1">
    <property type="nucleotide sequence ID" value="NZ_WELI01000017.1"/>
</dbReference>
<keyword evidence="3" id="KW-1185">Reference proteome</keyword>
<evidence type="ECO:0000313" key="3">
    <source>
        <dbReference type="Proteomes" id="UP000488299"/>
    </source>
</evidence>
<proteinExistence type="predicted"/>
<protein>
    <submittedName>
        <fullName evidence="2">GNAT family N-acetyltransferase</fullName>
    </submittedName>
</protein>
<comment type="caution">
    <text evidence="2">The sequence shown here is derived from an EMBL/GenBank/DDBJ whole genome shotgun (WGS) entry which is preliminary data.</text>
</comment>
<reference evidence="2 3" key="1">
    <citation type="submission" date="2019-10" db="EMBL/GenBank/DDBJ databases">
        <title>Rudanella paleaurantiibacter sp. nov., isolated from sludge.</title>
        <authorList>
            <person name="Xu S.Q."/>
        </authorList>
    </citation>
    <scope>NUCLEOTIDE SEQUENCE [LARGE SCALE GENOMIC DNA]</scope>
    <source>
        <strain evidence="2 3">HX-22-17</strain>
    </source>
</reference>
<dbReference type="InterPro" id="IPR016181">
    <property type="entry name" value="Acyl_CoA_acyltransferase"/>
</dbReference>
<feature type="domain" description="BioF2-like acetyltransferase" evidence="1">
    <location>
        <begin position="170"/>
        <end position="295"/>
    </location>
</feature>
<dbReference type="SUPFAM" id="SSF55729">
    <property type="entry name" value="Acyl-CoA N-acyltransferases (Nat)"/>
    <property type="match status" value="1"/>
</dbReference>
<dbReference type="Gene3D" id="3.40.630.30">
    <property type="match status" value="1"/>
</dbReference>
<dbReference type="EMBL" id="WELI01000017">
    <property type="protein sequence ID" value="KAB7726151.1"/>
    <property type="molecule type" value="Genomic_DNA"/>
</dbReference>
<dbReference type="Proteomes" id="UP000488299">
    <property type="component" value="Unassembled WGS sequence"/>
</dbReference>
<gene>
    <name evidence="2" type="ORF">F5984_25065</name>
</gene>
<dbReference type="InterPro" id="IPR038740">
    <property type="entry name" value="BioF2-like_GNAT_dom"/>
</dbReference>
<dbReference type="Pfam" id="PF13480">
    <property type="entry name" value="Acetyltransf_6"/>
    <property type="match status" value="1"/>
</dbReference>
<dbReference type="AlphaFoldDB" id="A0A7J5TSN9"/>
<accession>A0A7J5TSN9</accession>
<evidence type="ECO:0000259" key="1">
    <source>
        <dbReference type="Pfam" id="PF13480"/>
    </source>
</evidence>
<organism evidence="2 3">
    <name type="scientific">Rudanella paleaurantiibacter</name>
    <dbReference type="NCBI Taxonomy" id="2614655"/>
    <lineage>
        <taxon>Bacteria</taxon>
        <taxon>Pseudomonadati</taxon>
        <taxon>Bacteroidota</taxon>
        <taxon>Cytophagia</taxon>
        <taxon>Cytophagales</taxon>
        <taxon>Cytophagaceae</taxon>
        <taxon>Rudanella</taxon>
    </lineage>
</organism>
<name>A0A7J5TSN9_9BACT</name>
<dbReference type="GO" id="GO:0016740">
    <property type="term" value="F:transferase activity"/>
    <property type="evidence" value="ECO:0007669"/>
    <property type="project" value="UniProtKB-KW"/>
</dbReference>
<sequence length="327" mass="36806">MRQYHSHLTLIGSDPSSLPRLAEPTDLLTDTRFSDGLFFNSPDFLALQPQPVYQLNWVDTITRQTAIRCAFGVQSGLALSPVAAPFGSVEWAVQVTPAELSQFVAELLQQAQQAGANQLRLTHPPACYAPSQAHELFDILTQHGFSSSRQVATFHIPVCGQPLEYRMRASERQRFRKCVRTGFRALQWESPQIDELIRFITEHRRLKGYPLSVSEDQLAHLLSRFPENFPVFGVWSGRTLVATCVCVRVRANSLYTFIPVSHTDYATFSPMVMLLESAYEYCQQTGIDLLDLGPALDPIGQFKPSLARFKENMGAMCSPRFTFEISL</sequence>